<dbReference type="Proteomes" id="UP000640333">
    <property type="component" value="Unassembled WGS sequence"/>
</dbReference>
<dbReference type="RefSeq" id="WP_193953651.1">
    <property type="nucleotide sequence ID" value="NZ_JADEYS010000011.1"/>
</dbReference>
<evidence type="ECO:0000313" key="1">
    <source>
        <dbReference type="EMBL" id="MBE9398014.1"/>
    </source>
</evidence>
<gene>
    <name evidence="1" type="ORF">IOQ59_12170</name>
</gene>
<dbReference type="EMBL" id="JADEYS010000011">
    <property type="protein sequence ID" value="MBE9398014.1"/>
    <property type="molecule type" value="Genomic_DNA"/>
</dbReference>
<proteinExistence type="predicted"/>
<reference evidence="1" key="1">
    <citation type="submission" date="2020-10" db="EMBL/GenBank/DDBJ databases">
        <title>Bacterium isolated from coastal waters sediment.</title>
        <authorList>
            <person name="Chen R.-J."/>
            <person name="Lu D.-C."/>
            <person name="Zhu K.-L."/>
            <person name="Du Z.-J."/>
        </authorList>
    </citation>
    <scope>NUCLEOTIDE SEQUENCE</scope>
    <source>
        <strain evidence="1">N1Y112</strain>
    </source>
</reference>
<comment type="caution">
    <text evidence="1">The sequence shown here is derived from an EMBL/GenBank/DDBJ whole genome shotgun (WGS) entry which is preliminary data.</text>
</comment>
<dbReference type="AlphaFoldDB" id="A0A8J7FEM8"/>
<evidence type="ECO:0000313" key="2">
    <source>
        <dbReference type="Proteomes" id="UP000640333"/>
    </source>
</evidence>
<sequence length="79" mass="9034">MHFQFKCPECNRAIYNRRVKTCEFCGYQFPVALLYSEDDKKRLDELDKKESRKRAKEGLKLGGSDTGSFIDGFADCGGD</sequence>
<keyword evidence="2" id="KW-1185">Reference proteome</keyword>
<accession>A0A8J7FEM8</accession>
<organism evidence="1 2">
    <name type="scientific">Pontibacterium sinense</name>
    <dbReference type="NCBI Taxonomy" id="2781979"/>
    <lineage>
        <taxon>Bacteria</taxon>
        <taxon>Pseudomonadati</taxon>
        <taxon>Pseudomonadota</taxon>
        <taxon>Gammaproteobacteria</taxon>
        <taxon>Oceanospirillales</taxon>
        <taxon>Oceanospirillaceae</taxon>
        <taxon>Pontibacterium</taxon>
    </lineage>
</organism>
<name>A0A8J7FEM8_9GAMM</name>
<protein>
    <submittedName>
        <fullName evidence="1">Uncharacterized protein</fullName>
    </submittedName>
</protein>